<feature type="non-terminal residue" evidence="5">
    <location>
        <position position="1"/>
    </location>
</feature>
<comment type="cofactor">
    <cofactor evidence="1">
        <name>FMN</name>
        <dbReference type="ChEBI" id="CHEBI:58210"/>
    </cofactor>
</comment>
<evidence type="ECO:0000313" key="5">
    <source>
        <dbReference type="EMBL" id="MDN4015215.1"/>
    </source>
</evidence>
<gene>
    <name evidence="5" type="primary">fadH</name>
    <name evidence="5" type="ORF">QX233_22465</name>
</gene>
<dbReference type="GO" id="GO:0008670">
    <property type="term" value="F:2,4-dienoyl-CoA reductase (NADPH) activity"/>
    <property type="evidence" value="ECO:0007669"/>
    <property type="project" value="UniProtKB-EC"/>
</dbReference>
<protein>
    <submittedName>
        <fullName evidence="5">NADPH-dependent 2,4-dienoyl-CoA reductase</fullName>
        <ecNumber evidence="5">1.3.1.34</ecNumber>
    </submittedName>
</protein>
<evidence type="ECO:0000256" key="3">
    <source>
        <dbReference type="ARBA" id="ARBA00022643"/>
    </source>
</evidence>
<evidence type="ECO:0000313" key="6">
    <source>
        <dbReference type="Proteomes" id="UP001225933"/>
    </source>
</evidence>
<dbReference type="SUPFAM" id="SSF51905">
    <property type="entry name" value="FAD/NAD(P)-binding domain"/>
    <property type="match status" value="1"/>
</dbReference>
<evidence type="ECO:0000256" key="1">
    <source>
        <dbReference type="ARBA" id="ARBA00001917"/>
    </source>
</evidence>
<dbReference type="Proteomes" id="UP001225933">
    <property type="component" value="Unassembled WGS sequence"/>
</dbReference>
<dbReference type="EMBL" id="JAUHGV010000155">
    <property type="protein sequence ID" value="MDN4015215.1"/>
    <property type="molecule type" value="Genomic_DNA"/>
</dbReference>
<dbReference type="Gene3D" id="3.50.50.60">
    <property type="entry name" value="FAD/NAD(P)-binding domain"/>
    <property type="match status" value="1"/>
</dbReference>
<dbReference type="InterPro" id="IPR051793">
    <property type="entry name" value="NADH:flavin_oxidoreductase"/>
</dbReference>
<dbReference type="Gene3D" id="3.40.50.720">
    <property type="entry name" value="NAD(P)-binding Rossmann-like Domain"/>
    <property type="match status" value="1"/>
</dbReference>
<evidence type="ECO:0000256" key="2">
    <source>
        <dbReference type="ARBA" id="ARBA00022630"/>
    </source>
</evidence>
<keyword evidence="3" id="KW-0288">FMN</keyword>
<proteinExistence type="predicted"/>
<accession>A0AAJ1VL86</accession>
<evidence type="ECO:0000256" key="4">
    <source>
        <dbReference type="ARBA" id="ARBA00023002"/>
    </source>
</evidence>
<dbReference type="PANTHER" id="PTHR42917:SF2">
    <property type="entry name" value="2,4-DIENOYL-COA REDUCTASE [(2E)-ENOYL-COA-PRODUCING]"/>
    <property type="match status" value="1"/>
</dbReference>
<dbReference type="EC" id="1.3.1.34" evidence="5"/>
<dbReference type="PANTHER" id="PTHR42917">
    <property type="entry name" value="2,4-DIENOYL-COA REDUCTASE"/>
    <property type="match status" value="1"/>
</dbReference>
<feature type="non-terminal residue" evidence="5">
    <location>
        <position position="92"/>
    </location>
</feature>
<keyword evidence="2" id="KW-0285">Flavoprotein</keyword>
<name>A0AAJ1VL86_9FLAO</name>
<dbReference type="AlphaFoldDB" id="A0AAJ1VL86"/>
<keyword evidence="4 5" id="KW-0560">Oxidoreductase</keyword>
<reference evidence="5" key="1">
    <citation type="submission" date="2023-06" db="EMBL/GenBank/DDBJ databases">
        <title>Two Chryseobacterium gambrini strains from China.</title>
        <authorList>
            <person name="Zeng J."/>
            <person name="Wu Y."/>
        </authorList>
    </citation>
    <scope>NUCLEOTIDE SEQUENCE</scope>
    <source>
        <strain evidence="5">SQ219</strain>
    </source>
</reference>
<comment type="caution">
    <text evidence="5">The sequence shown here is derived from an EMBL/GenBank/DDBJ whole genome shotgun (WGS) entry which is preliminary data.</text>
</comment>
<sequence length="92" mass="10328">KTTGWIHREHLKHQGVKMLAAVNYTKIDQQGLHISVRKRERILAVDHVVICSGQEPVLPCNHQQLDELSIPVSYIGGALKAEKLDLQRAIGE</sequence>
<dbReference type="InterPro" id="IPR036188">
    <property type="entry name" value="FAD/NAD-bd_sf"/>
</dbReference>
<organism evidence="5 6">
    <name type="scientific">Chryseobacterium gambrini</name>
    <dbReference type="NCBI Taxonomy" id="373672"/>
    <lineage>
        <taxon>Bacteria</taxon>
        <taxon>Pseudomonadati</taxon>
        <taxon>Bacteroidota</taxon>
        <taxon>Flavobacteriia</taxon>
        <taxon>Flavobacteriales</taxon>
        <taxon>Weeksellaceae</taxon>
        <taxon>Chryseobacterium group</taxon>
        <taxon>Chryseobacterium</taxon>
    </lineage>
</organism>